<organism evidence="1 2">
    <name type="scientific">Desmophyllum pertusum</name>
    <dbReference type="NCBI Taxonomy" id="174260"/>
    <lineage>
        <taxon>Eukaryota</taxon>
        <taxon>Metazoa</taxon>
        <taxon>Cnidaria</taxon>
        <taxon>Anthozoa</taxon>
        <taxon>Hexacorallia</taxon>
        <taxon>Scleractinia</taxon>
        <taxon>Caryophylliina</taxon>
        <taxon>Caryophylliidae</taxon>
        <taxon>Desmophyllum</taxon>
    </lineage>
</organism>
<dbReference type="EMBL" id="MU826974">
    <property type="protein sequence ID" value="KAJ7369424.1"/>
    <property type="molecule type" value="Genomic_DNA"/>
</dbReference>
<sequence>MQAFIGLHVLFGYHKLPETALYWSKEETLGVAYVKKVMPRDSIVNAHILETEAQNHRSRSQMQFRVELAKMLIGEFSSRLRSVSEGQITNGHWPVEASKERCKRCLKQKRNKFCQMACMACGKRICLECFPNHSENDL</sequence>
<dbReference type="OrthoDB" id="5980543at2759"/>
<comment type="caution">
    <text evidence="1">The sequence shown here is derived from an EMBL/GenBank/DDBJ whole genome shotgun (WGS) entry which is preliminary data.</text>
</comment>
<dbReference type="InterPro" id="IPR011011">
    <property type="entry name" value="Znf_FYVE_PHD"/>
</dbReference>
<gene>
    <name evidence="1" type="ORF">OS493_039063</name>
</gene>
<keyword evidence="2" id="KW-1185">Reference proteome</keyword>
<dbReference type="AlphaFoldDB" id="A0A9W9YVC2"/>
<proteinExistence type="predicted"/>
<name>A0A9W9YVC2_9CNID</name>
<dbReference type="Proteomes" id="UP001163046">
    <property type="component" value="Unassembled WGS sequence"/>
</dbReference>
<evidence type="ECO:0000313" key="1">
    <source>
        <dbReference type="EMBL" id="KAJ7369424.1"/>
    </source>
</evidence>
<dbReference type="SUPFAM" id="SSF57903">
    <property type="entry name" value="FYVE/PHD zinc finger"/>
    <property type="match status" value="1"/>
</dbReference>
<protein>
    <recommendedName>
        <fullName evidence="3">PiggyBac transposable element-derived protein domain-containing protein</fullName>
    </recommendedName>
</protein>
<accession>A0A9W9YVC2</accession>
<evidence type="ECO:0000313" key="2">
    <source>
        <dbReference type="Proteomes" id="UP001163046"/>
    </source>
</evidence>
<evidence type="ECO:0008006" key="3">
    <source>
        <dbReference type="Google" id="ProtNLM"/>
    </source>
</evidence>
<reference evidence="1" key="1">
    <citation type="submission" date="2023-01" db="EMBL/GenBank/DDBJ databases">
        <title>Genome assembly of the deep-sea coral Lophelia pertusa.</title>
        <authorList>
            <person name="Herrera S."/>
            <person name="Cordes E."/>
        </authorList>
    </citation>
    <scope>NUCLEOTIDE SEQUENCE</scope>
    <source>
        <strain evidence="1">USNM1676648</strain>
        <tissue evidence="1">Polyp</tissue>
    </source>
</reference>